<feature type="transmembrane region" description="Helical" evidence="1">
    <location>
        <begin position="58"/>
        <end position="77"/>
    </location>
</feature>
<protein>
    <submittedName>
        <fullName evidence="2">Uncharacterized protein</fullName>
    </submittedName>
</protein>
<dbReference type="KEGG" id="mmed:Mame_01747"/>
<organism evidence="2 3">
    <name type="scientific">Martelella mediterranea DSM 17316</name>
    <dbReference type="NCBI Taxonomy" id="1122214"/>
    <lineage>
        <taxon>Bacteria</taxon>
        <taxon>Pseudomonadati</taxon>
        <taxon>Pseudomonadota</taxon>
        <taxon>Alphaproteobacteria</taxon>
        <taxon>Hyphomicrobiales</taxon>
        <taxon>Aurantimonadaceae</taxon>
        <taxon>Martelella</taxon>
    </lineage>
</organism>
<feature type="transmembrane region" description="Helical" evidence="1">
    <location>
        <begin position="117"/>
        <end position="138"/>
    </location>
</feature>
<evidence type="ECO:0000256" key="1">
    <source>
        <dbReference type="SAM" id="Phobius"/>
    </source>
</evidence>
<sequence>MGNQMTSKAGFFGYWLPVDDEESARDAVKMSGLPVLVMGLNFVILSLFPSPYQATSDYSSVISGVVALVLIFVAFRIRGGHAGLVPGTTSLFCVFIVLNAVLPYIGYFLAGGRDLDLFRLTISLIIPAICAALALNGWRGWRWLRKNNLPTPY</sequence>
<reference evidence="2 3" key="1">
    <citation type="submission" date="2017-03" db="EMBL/GenBank/DDBJ databases">
        <title>Foreign affairs: Plasmid Transfer between Roseobacters and Rhizobia.</title>
        <authorList>
            <person name="Bartling P."/>
            <person name="Bunk B."/>
            <person name="Overmann J."/>
            <person name="Brinkmann H."/>
            <person name="Petersen J."/>
        </authorList>
    </citation>
    <scope>NUCLEOTIDE SEQUENCE [LARGE SCALE GENOMIC DNA]</scope>
    <source>
        <strain evidence="2 3">MACL11</strain>
    </source>
</reference>
<proteinExistence type="predicted"/>
<keyword evidence="1" id="KW-0472">Membrane</keyword>
<evidence type="ECO:0000313" key="3">
    <source>
        <dbReference type="Proteomes" id="UP000191135"/>
    </source>
</evidence>
<feature type="transmembrane region" description="Helical" evidence="1">
    <location>
        <begin position="33"/>
        <end position="52"/>
    </location>
</feature>
<name>A0A1U9Z063_9HYPH</name>
<dbReference type="EMBL" id="CP020330">
    <property type="protein sequence ID" value="AQZ51093.1"/>
    <property type="molecule type" value="Genomic_DNA"/>
</dbReference>
<accession>A0A1U9Z063</accession>
<keyword evidence="1" id="KW-1133">Transmembrane helix</keyword>
<gene>
    <name evidence="2" type="ORF">Mame_01747</name>
</gene>
<feature type="transmembrane region" description="Helical" evidence="1">
    <location>
        <begin position="84"/>
        <end position="105"/>
    </location>
</feature>
<keyword evidence="3" id="KW-1185">Reference proteome</keyword>
<evidence type="ECO:0000313" key="2">
    <source>
        <dbReference type="EMBL" id="AQZ51093.1"/>
    </source>
</evidence>
<dbReference type="STRING" id="1122214.Mame_01747"/>
<keyword evidence="1" id="KW-0812">Transmembrane</keyword>
<dbReference type="Proteomes" id="UP000191135">
    <property type="component" value="Chromosome"/>
</dbReference>
<dbReference type="AlphaFoldDB" id="A0A1U9Z063"/>